<comment type="caution">
    <text evidence="3">The sequence shown here is derived from an EMBL/GenBank/DDBJ whole genome shotgun (WGS) entry which is preliminary data.</text>
</comment>
<keyword evidence="1" id="KW-0472">Membrane</keyword>
<gene>
    <name evidence="3" type="ORF">ABID26_000670</name>
</gene>
<dbReference type="PANTHER" id="PTHR46401">
    <property type="entry name" value="GLYCOSYLTRANSFERASE WBBK-RELATED"/>
    <property type="match status" value="1"/>
</dbReference>
<evidence type="ECO:0000256" key="1">
    <source>
        <dbReference type="SAM" id="Phobius"/>
    </source>
</evidence>
<feature type="domain" description="Glycosyl transferase family 1" evidence="2">
    <location>
        <begin position="365"/>
        <end position="513"/>
    </location>
</feature>
<proteinExistence type="predicted"/>
<name>A0ABV2HL53_9HYPH</name>
<dbReference type="EMBL" id="JBEPLM010000001">
    <property type="protein sequence ID" value="MET3591291.1"/>
    <property type="molecule type" value="Genomic_DNA"/>
</dbReference>
<feature type="transmembrane region" description="Helical" evidence="1">
    <location>
        <begin position="128"/>
        <end position="161"/>
    </location>
</feature>
<evidence type="ECO:0000313" key="4">
    <source>
        <dbReference type="Proteomes" id="UP001549036"/>
    </source>
</evidence>
<dbReference type="RefSeq" id="WP_354413775.1">
    <property type="nucleotide sequence ID" value="NZ_JBEPLM010000001.1"/>
</dbReference>
<keyword evidence="4" id="KW-1185">Reference proteome</keyword>
<protein>
    <submittedName>
        <fullName evidence="3">Glycosyltransferase involved in cell wall biosynthesis</fullName>
    </submittedName>
</protein>
<evidence type="ECO:0000259" key="2">
    <source>
        <dbReference type="Pfam" id="PF00534"/>
    </source>
</evidence>
<evidence type="ECO:0000313" key="3">
    <source>
        <dbReference type="EMBL" id="MET3591291.1"/>
    </source>
</evidence>
<dbReference type="InterPro" id="IPR001296">
    <property type="entry name" value="Glyco_trans_1"/>
</dbReference>
<dbReference type="Gene3D" id="3.40.50.2000">
    <property type="entry name" value="Glycogen Phosphorylase B"/>
    <property type="match status" value="1"/>
</dbReference>
<sequence length="547" mass="61984">MKIGIFIAYPPRSELSNQGLGRLLRSIVAGINESESGQVVLLCPSWLQEDVRNLFHGFPNDRLQVVSKSKIPLVVRFWEKFLAKNRKKPRKIGWLAKFRATLSRFLAKTLMVIGRSLLWMLSSDNDLWFLACSVVLLAIAATLAPFALLAIVGLMVAYATVRSGIASRAQQRLSTFRSRARRVIERGFGSLLQRKLPPFGQIVLREVTRRESLYLVRRANSMTDVDVWYSPTVFWPEFNAIRALRVQAFPDMLISQFPTAFASTIKDAPYIYKRAKEAIAGGSYFTAYSTLAAERDLSNQFSVSLDKISVIPHAAMDLSSHINMKGTLDDHYARVQFAKNLIDGYRLTSWTNNEYLSSINLRDVSFILYASQFRPNKNILNLIKGYEIALRKRFIYSKLILTGNVSHAPDVEAYVREHRLQYDVLFAYDVPDQVLAALYARASLVVNPTLYEGGFPFTFSEGMSVGTPSIMSRIPQVTEFVNSDLADAMLFNPLAPEDIAAKIAWGLKNRERLLELQTPLYNEMRNRSWADVGRDHVNLFRKIIAAT</sequence>
<dbReference type="PANTHER" id="PTHR46401:SF8">
    <property type="entry name" value="BLL6006 PROTEIN"/>
    <property type="match status" value="1"/>
</dbReference>
<dbReference type="Pfam" id="PF00534">
    <property type="entry name" value="Glycos_transf_1"/>
    <property type="match status" value="1"/>
</dbReference>
<reference evidence="3 4" key="1">
    <citation type="submission" date="2024-06" db="EMBL/GenBank/DDBJ databases">
        <title>Genomic Encyclopedia of Type Strains, Phase IV (KMG-IV): sequencing the most valuable type-strain genomes for metagenomic binning, comparative biology and taxonomic classification.</title>
        <authorList>
            <person name="Goeker M."/>
        </authorList>
    </citation>
    <scope>NUCLEOTIDE SEQUENCE [LARGE SCALE GENOMIC DNA]</scope>
    <source>
        <strain evidence="3 4">DSM 29846</strain>
    </source>
</reference>
<dbReference type="Proteomes" id="UP001549036">
    <property type="component" value="Unassembled WGS sequence"/>
</dbReference>
<organism evidence="3 4">
    <name type="scientific">Mesorhizobium shonense</name>
    <dbReference type="NCBI Taxonomy" id="1209948"/>
    <lineage>
        <taxon>Bacteria</taxon>
        <taxon>Pseudomonadati</taxon>
        <taxon>Pseudomonadota</taxon>
        <taxon>Alphaproteobacteria</taxon>
        <taxon>Hyphomicrobiales</taxon>
        <taxon>Phyllobacteriaceae</taxon>
        <taxon>Mesorhizobium</taxon>
    </lineage>
</organism>
<keyword evidence="1" id="KW-0812">Transmembrane</keyword>
<accession>A0ABV2HL53</accession>
<dbReference type="SUPFAM" id="SSF53756">
    <property type="entry name" value="UDP-Glycosyltransferase/glycogen phosphorylase"/>
    <property type="match status" value="1"/>
</dbReference>
<keyword evidence="1" id="KW-1133">Transmembrane helix</keyword>